<dbReference type="RefSeq" id="WP_021097730.1">
    <property type="nucleotide sequence ID" value="NZ_KE557320.1"/>
</dbReference>
<sequence length="386" mass="41291">MGRIDRYILSQLLIVFGFAALVLVMIYWINRAVMLFDSLIADGQTAWVFLEFTALSLPAIVKLVLPLAAYVAVLITVNRLAGDSELTVMRASGMSPWRLARPVLAFGLLVGVTVGILAHRLEPAAAQRLASREAEIAETATARLLREGEFASAADGVTIYVAEVTAQGEFRGLLLEDRRNAAQPTTYTAAEAYLVRVPSGPQLVMVDGQIQRLDASGRLLVTTFDDLAYDLAPLLGGGESGRRDLRSLPTVALLFPDAETLRSTQADAARLRIEALERFAETALPPVAVLIALAAMLQGEFSRLGLWPQIALAVALAVAVKAVEASMVQAARADPAAHWPLVFVPTAGGLAVAAGLLWQATVPRRQRGRRTRKSRPPRGDTGGAAA</sequence>
<dbReference type="OrthoDB" id="8477889at2"/>
<dbReference type="AlphaFoldDB" id="S9S6V0"/>
<feature type="region of interest" description="Disordered" evidence="6">
    <location>
        <begin position="364"/>
        <end position="386"/>
    </location>
</feature>
<comment type="subcellular location">
    <subcellularLocation>
        <location evidence="1">Cell membrane</location>
        <topology evidence="1">Multi-pass membrane protein</topology>
    </subcellularLocation>
</comment>
<feature type="compositionally biased region" description="Basic residues" evidence="6">
    <location>
        <begin position="364"/>
        <end position="376"/>
    </location>
</feature>
<evidence type="ECO:0000256" key="7">
    <source>
        <dbReference type="SAM" id="Phobius"/>
    </source>
</evidence>
<dbReference type="GO" id="GO:0043190">
    <property type="term" value="C:ATP-binding cassette (ABC) transporter complex"/>
    <property type="evidence" value="ECO:0007669"/>
    <property type="project" value="InterPro"/>
</dbReference>
<dbReference type="NCBIfam" id="TIGR04407">
    <property type="entry name" value="LptF_YjgP"/>
    <property type="match status" value="1"/>
</dbReference>
<accession>S9S6V0</accession>
<evidence type="ECO:0000313" key="9">
    <source>
        <dbReference type="Proteomes" id="UP000015346"/>
    </source>
</evidence>
<dbReference type="InterPro" id="IPR005495">
    <property type="entry name" value="LptG/LptF_permease"/>
</dbReference>
<evidence type="ECO:0000256" key="5">
    <source>
        <dbReference type="ARBA" id="ARBA00023136"/>
    </source>
</evidence>
<gene>
    <name evidence="8" type="ORF">ruthe_01641</name>
</gene>
<evidence type="ECO:0000256" key="6">
    <source>
        <dbReference type="SAM" id="MobiDB-lite"/>
    </source>
</evidence>
<feature type="transmembrane region" description="Helical" evidence="7">
    <location>
        <begin position="343"/>
        <end position="362"/>
    </location>
</feature>
<evidence type="ECO:0000256" key="1">
    <source>
        <dbReference type="ARBA" id="ARBA00004651"/>
    </source>
</evidence>
<dbReference type="InterPro" id="IPR030922">
    <property type="entry name" value="LptF"/>
</dbReference>
<protein>
    <submittedName>
        <fullName evidence="8">Putative permease</fullName>
    </submittedName>
</protein>
<keyword evidence="9" id="KW-1185">Reference proteome</keyword>
<evidence type="ECO:0000256" key="2">
    <source>
        <dbReference type="ARBA" id="ARBA00022475"/>
    </source>
</evidence>
<evidence type="ECO:0000313" key="8">
    <source>
        <dbReference type="EMBL" id="EPX85920.1"/>
    </source>
</evidence>
<evidence type="ECO:0000256" key="3">
    <source>
        <dbReference type="ARBA" id="ARBA00022692"/>
    </source>
</evidence>
<keyword evidence="4 7" id="KW-1133">Transmembrane helix</keyword>
<proteinExistence type="predicted"/>
<dbReference type="STRING" id="1123069.ruthe_01641"/>
<dbReference type="GO" id="GO:0055085">
    <property type="term" value="P:transmembrane transport"/>
    <property type="evidence" value="ECO:0007669"/>
    <property type="project" value="InterPro"/>
</dbReference>
<keyword evidence="2" id="KW-1003">Cell membrane</keyword>
<comment type="caution">
    <text evidence="8">The sequence shown here is derived from an EMBL/GenBank/DDBJ whole genome shotgun (WGS) entry which is preliminary data.</text>
</comment>
<dbReference type="Pfam" id="PF03739">
    <property type="entry name" value="LptF_LptG"/>
    <property type="match status" value="1"/>
</dbReference>
<keyword evidence="5 7" id="KW-0472">Membrane</keyword>
<reference evidence="8 9" key="1">
    <citation type="journal article" date="2013" name="Stand. Genomic Sci.">
        <title>Genome sequence of the reddish-pigmented Rubellimicrobium thermophilum type strain (DSM 16684(T)), a member of the Roseobacter clade.</title>
        <authorList>
            <person name="Fiebig A."/>
            <person name="Riedel T."/>
            <person name="Gronow S."/>
            <person name="Petersen J."/>
            <person name="Klenk H.P."/>
            <person name="Goker M."/>
        </authorList>
    </citation>
    <scope>NUCLEOTIDE SEQUENCE [LARGE SCALE GENOMIC DNA]</scope>
    <source>
        <strain evidence="8 9">DSM 16684</strain>
    </source>
</reference>
<dbReference type="Proteomes" id="UP000015346">
    <property type="component" value="Unassembled WGS sequence"/>
</dbReference>
<feature type="transmembrane region" description="Helical" evidence="7">
    <location>
        <begin position="7"/>
        <end position="29"/>
    </location>
</feature>
<feature type="transmembrane region" description="Helical" evidence="7">
    <location>
        <begin position="59"/>
        <end position="78"/>
    </location>
</feature>
<dbReference type="PANTHER" id="PTHR33529:SF6">
    <property type="entry name" value="YJGP_YJGQ FAMILY PERMEASE"/>
    <property type="match status" value="1"/>
</dbReference>
<dbReference type="EMBL" id="AOLV01000012">
    <property type="protein sequence ID" value="EPX85920.1"/>
    <property type="molecule type" value="Genomic_DNA"/>
</dbReference>
<dbReference type="HOGENOM" id="CLU_028799_7_1_5"/>
<name>S9S6V0_9RHOB</name>
<feature type="transmembrane region" description="Helical" evidence="7">
    <location>
        <begin position="99"/>
        <end position="118"/>
    </location>
</feature>
<evidence type="ECO:0000256" key="4">
    <source>
        <dbReference type="ARBA" id="ARBA00022989"/>
    </source>
</evidence>
<keyword evidence="3 7" id="KW-0812">Transmembrane</keyword>
<organism evidence="8 9">
    <name type="scientific">Rubellimicrobium thermophilum DSM 16684</name>
    <dbReference type="NCBI Taxonomy" id="1123069"/>
    <lineage>
        <taxon>Bacteria</taxon>
        <taxon>Pseudomonadati</taxon>
        <taxon>Pseudomonadota</taxon>
        <taxon>Alphaproteobacteria</taxon>
        <taxon>Rhodobacterales</taxon>
        <taxon>Roseobacteraceae</taxon>
        <taxon>Rubellimicrobium</taxon>
    </lineage>
</organism>
<dbReference type="GO" id="GO:0015920">
    <property type="term" value="P:lipopolysaccharide transport"/>
    <property type="evidence" value="ECO:0007669"/>
    <property type="project" value="TreeGrafter"/>
</dbReference>
<dbReference type="PANTHER" id="PTHR33529">
    <property type="entry name" value="SLR0882 PROTEIN-RELATED"/>
    <property type="match status" value="1"/>
</dbReference>